<keyword evidence="7" id="KW-1133">Transmembrane helix</keyword>
<dbReference type="PROSITE" id="PS50048">
    <property type="entry name" value="ZN2_CY6_FUNGAL_2"/>
    <property type="match status" value="1"/>
</dbReference>
<feature type="transmembrane region" description="Helical" evidence="7">
    <location>
        <begin position="485"/>
        <end position="509"/>
    </location>
</feature>
<sequence length="695" mass="77744">MRNPVACVSCRSAKQRCIHNDAPPCDRCKAGGRAAACEFPPPGTSAIHRRPKRPRQDSGSTPPSAEAAPPPSAHGLNGRNGPHGQPTPAYRRVDASGISPTNAAPQHASPTSLSSASQLEGLDPFELLTDEVKNSYLRCSYKWSFHHTPTLLLRIRDRTLEPWMAWAMLALAIRFVQEPPAGFTTQTEASNAFAAHARQMLQADLETPSISRVQALLMLTGHDWGAGNGRRAWIYLGMAIRLVEVMELCQEPKTPKNRQPTREEFIEAEVRRRTAWTCFLMDSLLSGGKGRKRSLTAADMTIQLPCEREGFVFGEAVCTEGLDGKLRMPPLSQPVGELGIIAYSMRAANIWGKVARWACSDVVNAELPWSPASEFTKLIHELETWKHALPLRLQYDLFSLHSHNAVDQGQAYCYMHSIYFMSYMFLHRAYLPVLGPHTGTDEAPSSYNEHTDMWKNWQKSSRRELFKESTMVLEMLDEMRTFGVFFLRGLVPWIGFTIYTAVGVMLYSFNFPSGEDDPRITEKARERVIQGCTFLKEMKNQWPMADTWFETIKRMQAYYRSALGQDGPVSPDERQALRRAMIDYGALQPSPVQRPVDSANSKPDATIVRDSVAREPASLVAHNLMSPPTSTPNGYTSNFSWNSNQQQHSVPPPLEADETFSMDFDFSSADMEAIMMSATTDFWGSFPGEVGSGYQ</sequence>
<dbReference type="Pfam" id="PF04082">
    <property type="entry name" value="Fungal_trans"/>
    <property type="match status" value="1"/>
</dbReference>
<dbReference type="GO" id="GO:0005634">
    <property type="term" value="C:nucleus"/>
    <property type="evidence" value="ECO:0007669"/>
    <property type="project" value="UniProtKB-SubCell"/>
</dbReference>
<evidence type="ECO:0000256" key="4">
    <source>
        <dbReference type="ARBA" id="ARBA00023163"/>
    </source>
</evidence>
<evidence type="ECO:0000256" key="7">
    <source>
        <dbReference type="SAM" id="Phobius"/>
    </source>
</evidence>
<dbReference type="InterPro" id="IPR001138">
    <property type="entry name" value="Zn2Cys6_DnaBD"/>
</dbReference>
<dbReference type="EMBL" id="MU002395">
    <property type="protein sequence ID" value="KAF2786866.1"/>
    <property type="molecule type" value="Genomic_DNA"/>
</dbReference>
<dbReference type="GO" id="GO:0000981">
    <property type="term" value="F:DNA-binding transcription factor activity, RNA polymerase II-specific"/>
    <property type="evidence" value="ECO:0007669"/>
    <property type="project" value="InterPro"/>
</dbReference>
<dbReference type="Gene3D" id="4.10.240.10">
    <property type="entry name" value="Zn(2)-C6 fungal-type DNA-binding domain"/>
    <property type="match status" value="1"/>
</dbReference>
<dbReference type="InterPro" id="IPR036864">
    <property type="entry name" value="Zn2-C6_fun-type_DNA-bd_sf"/>
</dbReference>
<dbReference type="GO" id="GO:0006351">
    <property type="term" value="P:DNA-templated transcription"/>
    <property type="evidence" value="ECO:0007669"/>
    <property type="project" value="InterPro"/>
</dbReference>
<name>A0A6A6WRZ5_9PLEO</name>
<dbReference type="PANTHER" id="PTHR47338">
    <property type="entry name" value="ZN(II)2CYS6 TRANSCRIPTION FACTOR (EUROFUNG)-RELATED"/>
    <property type="match status" value="1"/>
</dbReference>
<evidence type="ECO:0000313" key="9">
    <source>
        <dbReference type="EMBL" id="KAF2786866.1"/>
    </source>
</evidence>
<evidence type="ECO:0000256" key="1">
    <source>
        <dbReference type="ARBA" id="ARBA00004123"/>
    </source>
</evidence>
<keyword evidence="4" id="KW-0804">Transcription</keyword>
<dbReference type="CDD" id="cd00067">
    <property type="entry name" value="GAL4"/>
    <property type="match status" value="1"/>
</dbReference>
<dbReference type="AlphaFoldDB" id="A0A6A6WRZ5"/>
<feature type="compositionally biased region" description="Low complexity" evidence="6">
    <location>
        <begin position="58"/>
        <end position="67"/>
    </location>
</feature>
<evidence type="ECO:0000313" key="10">
    <source>
        <dbReference type="Proteomes" id="UP000799757"/>
    </source>
</evidence>
<feature type="domain" description="Zn(2)-C6 fungal-type" evidence="8">
    <location>
        <begin position="6"/>
        <end position="39"/>
    </location>
</feature>
<evidence type="ECO:0000256" key="5">
    <source>
        <dbReference type="ARBA" id="ARBA00023242"/>
    </source>
</evidence>
<protein>
    <recommendedName>
        <fullName evidence="8">Zn(2)-C6 fungal-type domain-containing protein</fullName>
    </recommendedName>
</protein>
<dbReference type="OrthoDB" id="4161332at2759"/>
<keyword evidence="7" id="KW-0472">Membrane</keyword>
<dbReference type="PROSITE" id="PS00463">
    <property type="entry name" value="ZN2_CY6_FUNGAL_1"/>
    <property type="match status" value="1"/>
</dbReference>
<dbReference type="Proteomes" id="UP000799757">
    <property type="component" value="Unassembled WGS sequence"/>
</dbReference>
<keyword evidence="10" id="KW-1185">Reference proteome</keyword>
<dbReference type="InterPro" id="IPR007219">
    <property type="entry name" value="XnlR_reg_dom"/>
</dbReference>
<dbReference type="CDD" id="cd12148">
    <property type="entry name" value="fungal_TF_MHR"/>
    <property type="match status" value="1"/>
</dbReference>
<keyword evidence="2" id="KW-0479">Metal-binding</keyword>
<dbReference type="GO" id="GO:0003677">
    <property type="term" value="F:DNA binding"/>
    <property type="evidence" value="ECO:0007669"/>
    <property type="project" value="InterPro"/>
</dbReference>
<gene>
    <name evidence="9" type="ORF">K505DRAFT_330060</name>
</gene>
<keyword evidence="3" id="KW-0805">Transcription regulation</keyword>
<evidence type="ECO:0000256" key="2">
    <source>
        <dbReference type="ARBA" id="ARBA00022723"/>
    </source>
</evidence>
<dbReference type="PANTHER" id="PTHR47338:SF5">
    <property type="entry name" value="ZN(II)2CYS6 TRANSCRIPTION FACTOR (EUROFUNG)"/>
    <property type="match status" value="1"/>
</dbReference>
<keyword evidence="5" id="KW-0539">Nucleus</keyword>
<evidence type="ECO:0000259" key="8">
    <source>
        <dbReference type="PROSITE" id="PS50048"/>
    </source>
</evidence>
<dbReference type="SMART" id="SM00906">
    <property type="entry name" value="Fungal_trans"/>
    <property type="match status" value="1"/>
</dbReference>
<feature type="compositionally biased region" description="Polar residues" evidence="6">
    <location>
        <begin position="626"/>
        <end position="649"/>
    </location>
</feature>
<dbReference type="InterPro" id="IPR050815">
    <property type="entry name" value="TF_fung"/>
</dbReference>
<keyword evidence="7" id="KW-0812">Transmembrane</keyword>
<evidence type="ECO:0000256" key="3">
    <source>
        <dbReference type="ARBA" id="ARBA00023015"/>
    </source>
</evidence>
<dbReference type="GO" id="GO:0008270">
    <property type="term" value="F:zinc ion binding"/>
    <property type="evidence" value="ECO:0007669"/>
    <property type="project" value="InterPro"/>
</dbReference>
<organism evidence="9 10">
    <name type="scientific">Melanomma pulvis-pyrius CBS 109.77</name>
    <dbReference type="NCBI Taxonomy" id="1314802"/>
    <lineage>
        <taxon>Eukaryota</taxon>
        <taxon>Fungi</taxon>
        <taxon>Dikarya</taxon>
        <taxon>Ascomycota</taxon>
        <taxon>Pezizomycotina</taxon>
        <taxon>Dothideomycetes</taxon>
        <taxon>Pleosporomycetidae</taxon>
        <taxon>Pleosporales</taxon>
        <taxon>Melanommataceae</taxon>
        <taxon>Melanomma</taxon>
    </lineage>
</organism>
<feature type="compositionally biased region" description="Polar residues" evidence="6">
    <location>
        <begin position="98"/>
        <end position="116"/>
    </location>
</feature>
<reference evidence="9" key="1">
    <citation type="journal article" date="2020" name="Stud. Mycol.">
        <title>101 Dothideomycetes genomes: a test case for predicting lifestyles and emergence of pathogens.</title>
        <authorList>
            <person name="Haridas S."/>
            <person name="Albert R."/>
            <person name="Binder M."/>
            <person name="Bloem J."/>
            <person name="Labutti K."/>
            <person name="Salamov A."/>
            <person name="Andreopoulos B."/>
            <person name="Baker S."/>
            <person name="Barry K."/>
            <person name="Bills G."/>
            <person name="Bluhm B."/>
            <person name="Cannon C."/>
            <person name="Castanera R."/>
            <person name="Culley D."/>
            <person name="Daum C."/>
            <person name="Ezra D."/>
            <person name="Gonzalez J."/>
            <person name="Henrissat B."/>
            <person name="Kuo A."/>
            <person name="Liang C."/>
            <person name="Lipzen A."/>
            <person name="Lutzoni F."/>
            <person name="Magnuson J."/>
            <person name="Mondo S."/>
            <person name="Nolan M."/>
            <person name="Ohm R."/>
            <person name="Pangilinan J."/>
            <person name="Park H.-J."/>
            <person name="Ramirez L."/>
            <person name="Alfaro M."/>
            <person name="Sun H."/>
            <person name="Tritt A."/>
            <person name="Yoshinaga Y."/>
            <person name="Zwiers L.-H."/>
            <person name="Turgeon B."/>
            <person name="Goodwin S."/>
            <person name="Spatafora J."/>
            <person name="Crous P."/>
            <person name="Grigoriev I."/>
        </authorList>
    </citation>
    <scope>NUCLEOTIDE SEQUENCE</scope>
    <source>
        <strain evidence="9">CBS 109.77</strain>
    </source>
</reference>
<comment type="subcellular location">
    <subcellularLocation>
        <location evidence="1">Nucleus</location>
    </subcellularLocation>
</comment>
<feature type="region of interest" description="Disordered" evidence="6">
    <location>
        <begin position="31"/>
        <end position="116"/>
    </location>
</feature>
<feature type="region of interest" description="Disordered" evidence="6">
    <location>
        <begin position="623"/>
        <end position="654"/>
    </location>
</feature>
<evidence type="ECO:0000256" key="6">
    <source>
        <dbReference type="SAM" id="MobiDB-lite"/>
    </source>
</evidence>
<accession>A0A6A6WRZ5</accession>
<proteinExistence type="predicted"/>